<proteinExistence type="predicted"/>
<feature type="domain" description="DUF8025" evidence="1">
    <location>
        <begin position="36"/>
        <end position="137"/>
    </location>
</feature>
<evidence type="ECO:0000259" key="1">
    <source>
        <dbReference type="Pfam" id="PF26068"/>
    </source>
</evidence>
<gene>
    <name evidence="2" type="ORF">ACFPFO_06315</name>
</gene>
<sequence length="139" mass="15105">MPSIDPFADCELGAEDVLGTRTFENVLFTSETPTPVDVRTGETPDRSIATLEDARAFAADVGEGRNAPYVPFAASVESQIETCCKPYTVAIFYHFKATGSLARHRAYAAAYDSDAFTVEFDCDFTTGDLTITVERVDSP</sequence>
<comment type="caution">
    <text evidence="2">The sequence shown here is derived from an EMBL/GenBank/DDBJ whole genome shotgun (WGS) entry which is preliminary data.</text>
</comment>
<dbReference type="Proteomes" id="UP001595925">
    <property type="component" value="Unassembled WGS sequence"/>
</dbReference>
<organism evidence="2 3">
    <name type="scientific">Saliphagus infecundisoli</name>
    <dbReference type="NCBI Taxonomy" id="1849069"/>
    <lineage>
        <taxon>Archaea</taxon>
        <taxon>Methanobacteriati</taxon>
        <taxon>Methanobacteriota</taxon>
        <taxon>Stenosarchaea group</taxon>
        <taxon>Halobacteria</taxon>
        <taxon>Halobacteriales</taxon>
        <taxon>Natrialbaceae</taxon>
        <taxon>Saliphagus</taxon>
    </lineage>
</organism>
<dbReference type="InterPro" id="IPR058338">
    <property type="entry name" value="DUF8025"/>
</dbReference>
<name>A0ABD5QCG4_9EURY</name>
<evidence type="ECO:0000313" key="2">
    <source>
        <dbReference type="EMBL" id="MFC4987380.1"/>
    </source>
</evidence>
<dbReference type="Pfam" id="PF26068">
    <property type="entry name" value="DUF8025"/>
    <property type="match status" value="1"/>
</dbReference>
<protein>
    <recommendedName>
        <fullName evidence="1">DUF8025 domain-containing protein</fullName>
    </recommendedName>
</protein>
<reference evidence="2 3" key="1">
    <citation type="journal article" date="2019" name="Int. J. Syst. Evol. Microbiol.">
        <title>The Global Catalogue of Microorganisms (GCM) 10K type strain sequencing project: providing services to taxonomists for standard genome sequencing and annotation.</title>
        <authorList>
            <consortium name="The Broad Institute Genomics Platform"/>
            <consortium name="The Broad Institute Genome Sequencing Center for Infectious Disease"/>
            <person name="Wu L."/>
            <person name="Ma J."/>
        </authorList>
    </citation>
    <scope>NUCLEOTIDE SEQUENCE [LARGE SCALE GENOMIC DNA]</scope>
    <source>
        <strain evidence="2 3">CGMCC 1.15824</strain>
    </source>
</reference>
<dbReference type="AlphaFoldDB" id="A0ABD5QCG4"/>
<dbReference type="RefSeq" id="WP_224830326.1">
    <property type="nucleotide sequence ID" value="NZ_JAIVEF010000060.1"/>
</dbReference>
<evidence type="ECO:0000313" key="3">
    <source>
        <dbReference type="Proteomes" id="UP001595925"/>
    </source>
</evidence>
<accession>A0ABD5QCG4</accession>
<keyword evidence="3" id="KW-1185">Reference proteome</keyword>
<dbReference type="EMBL" id="JBHSJG010000023">
    <property type="protein sequence ID" value="MFC4987380.1"/>
    <property type="molecule type" value="Genomic_DNA"/>
</dbReference>